<proteinExistence type="predicted"/>
<comment type="caution">
    <text evidence="1">The sequence shown here is derived from an EMBL/GenBank/DDBJ whole genome shotgun (WGS) entry which is preliminary data.</text>
</comment>
<sequence length="59" mass="6759">MYADERIRLRFSMSADMSFILAASKSGCAEKTFALSVEELQYLCRKMIGNCFYSSVYPK</sequence>
<evidence type="ECO:0000313" key="2">
    <source>
        <dbReference type="Proteomes" id="UP000653305"/>
    </source>
</evidence>
<keyword evidence="2" id="KW-1185">Reference proteome</keyword>
<accession>A0A830CKV7</accession>
<dbReference type="EMBL" id="BMAC01000582">
    <property type="protein sequence ID" value="GFP99629.1"/>
    <property type="molecule type" value="Genomic_DNA"/>
</dbReference>
<evidence type="ECO:0000313" key="1">
    <source>
        <dbReference type="EMBL" id="GFP99629.1"/>
    </source>
</evidence>
<reference evidence="1" key="1">
    <citation type="submission" date="2020-07" db="EMBL/GenBank/DDBJ databases">
        <title>Ethylene signaling mediates host invasion by parasitic plants.</title>
        <authorList>
            <person name="Yoshida S."/>
        </authorList>
    </citation>
    <scope>NUCLEOTIDE SEQUENCE</scope>
    <source>
        <strain evidence="1">Okayama</strain>
    </source>
</reference>
<gene>
    <name evidence="1" type="ORF">PHJA_002107000</name>
</gene>
<name>A0A830CKV7_9LAMI</name>
<dbReference type="AlphaFoldDB" id="A0A830CKV7"/>
<dbReference type="Proteomes" id="UP000653305">
    <property type="component" value="Unassembled WGS sequence"/>
</dbReference>
<protein>
    <submittedName>
        <fullName evidence="1">E3 ubiquitin-protein ligase mbr2</fullName>
    </submittedName>
</protein>
<organism evidence="1 2">
    <name type="scientific">Phtheirospermum japonicum</name>
    <dbReference type="NCBI Taxonomy" id="374723"/>
    <lineage>
        <taxon>Eukaryota</taxon>
        <taxon>Viridiplantae</taxon>
        <taxon>Streptophyta</taxon>
        <taxon>Embryophyta</taxon>
        <taxon>Tracheophyta</taxon>
        <taxon>Spermatophyta</taxon>
        <taxon>Magnoliopsida</taxon>
        <taxon>eudicotyledons</taxon>
        <taxon>Gunneridae</taxon>
        <taxon>Pentapetalae</taxon>
        <taxon>asterids</taxon>
        <taxon>lamiids</taxon>
        <taxon>Lamiales</taxon>
        <taxon>Orobanchaceae</taxon>
        <taxon>Orobanchaceae incertae sedis</taxon>
        <taxon>Phtheirospermum</taxon>
    </lineage>
</organism>